<proteinExistence type="predicted"/>
<evidence type="ECO:0000313" key="1">
    <source>
        <dbReference type="EMBL" id="GIX82983.1"/>
    </source>
</evidence>
<organism evidence="1 2">
    <name type="scientific">Caerostris extrusa</name>
    <name type="common">Bark spider</name>
    <name type="synonym">Caerostris bankana</name>
    <dbReference type="NCBI Taxonomy" id="172846"/>
    <lineage>
        <taxon>Eukaryota</taxon>
        <taxon>Metazoa</taxon>
        <taxon>Ecdysozoa</taxon>
        <taxon>Arthropoda</taxon>
        <taxon>Chelicerata</taxon>
        <taxon>Arachnida</taxon>
        <taxon>Araneae</taxon>
        <taxon>Araneomorphae</taxon>
        <taxon>Entelegynae</taxon>
        <taxon>Araneoidea</taxon>
        <taxon>Araneidae</taxon>
        <taxon>Caerostris</taxon>
    </lineage>
</organism>
<protein>
    <submittedName>
        <fullName evidence="1">Uncharacterized protein</fullName>
    </submittedName>
</protein>
<keyword evidence="2" id="KW-1185">Reference proteome</keyword>
<dbReference type="EMBL" id="BPLR01020824">
    <property type="protein sequence ID" value="GIX82983.1"/>
    <property type="molecule type" value="Genomic_DNA"/>
</dbReference>
<gene>
    <name evidence="1" type="ORF">CEXT_251561</name>
</gene>
<dbReference type="Proteomes" id="UP001054945">
    <property type="component" value="Unassembled WGS sequence"/>
</dbReference>
<comment type="caution">
    <text evidence="1">The sequence shown here is derived from an EMBL/GenBank/DDBJ whole genome shotgun (WGS) entry which is preliminary data.</text>
</comment>
<dbReference type="AlphaFoldDB" id="A0AAV4NGK6"/>
<evidence type="ECO:0000313" key="2">
    <source>
        <dbReference type="Proteomes" id="UP001054945"/>
    </source>
</evidence>
<sequence>MCISTHVLTLIRNKYNQFIVLPKNQEFGIIIRGTTEKLKGLEKFFFKHSGNNIFVWTVCSNVHFDSRANCYRNKYNQFIVLPKNQEFGIIIRGTTEKLKGLEKFFFKHSGNNILCGRYAAMCISTRVLTVIRNKYNQFIVLPKNQEFGIIIRGTTEKLKGLEKFFFKHSGNNILCGQYAAMCISTHVLTLIRNKNNQFIVLPKNQEFGIIIRGQLKKLKGLEKFFFKHSGNNIFVWTVCSNVHFDSRANSYQK</sequence>
<name>A0AAV4NGK6_CAEEX</name>
<reference evidence="1 2" key="1">
    <citation type="submission" date="2021-06" db="EMBL/GenBank/DDBJ databases">
        <title>Caerostris extrusa draft genome.</title>
        <authorList>
            <person name="Kono N."/>
            <person name="Arakawa K."/>
        </authorList>
    </citation>
    <scope>NUCLEOTIDE SEQUENCE [LARGE SCALE GENOMIC DNA]</scope>
</reference>
<accession>A0AAV4NGK6</accession>